<name>A0ABR8JTS4_9BACT</name>
<dbReference type="EMBL" id="JACXAC010000004">
    <property type="protein sequence ID" value="MBD2723360.1"/>
    <property type="molecule type" value="Genomic_DNA"/>
</dbReference>
<sequence length="184" mass="20925">MEVLVHLVFTVVKISVLASVYAALLLQVAKFVRTVDPTSPFARASTRPKRFWWRYGFLISVGLFLYSLTYWGNHGLGDYARIPLGHGEAMEEINGTMAYFEPVRAIDQSEVVAYQLADDVLCAQADDNLFYTYDLGSNLRQTFPDSTAYDAYAAGHHLPLSRQLRPFAAHYAQYWGGWRFWLLA</sequence>
<keyword evidence="1" id="KW-1133">Transmembrane helix</keyword>
<feature type="transmembrane region" description="Helical" evidence="1">
    <location>
        <begin position="6"/>
        <end position="32"/>
    </location>
</feature>
<feature type="transmembrane region" description="Helical" evidence="1">
    <location>
        <begin position="52"/>
        <end position="72"/>
    </location>
</feature>
<evidence type="ECO:0000256" key="1">
    <source>
        <dbReference type="SAM" id="Phobius"/>
    </source>
</evidence>
<accession>A0ABR8JTS4</accession>
<dbReference type="Proteomes" id="UP000606003">
    <property type="component" value="Unassembled WGS sequence"/>
</dbReference>
<organism evidence="2 3">
    <name type="scientific">Hymenobacter armeniacus</name>
    <dbReference type="NCBI Taxonomy" id="2771358"/>
    <lineage>
        <taxon>Bacteria</taxon>
        <taxon>Pseudomonadati</taxon>
        <taxon>Bacteroidota</taxon>
        <taxon>Cytophagia</taxon>
        <taxon>Cytophagales</taxon>
        <taxon>Hymenobacteraceae</taxon>
        <taxon>Hymenobacter</taxon>
    </lineage>
</organism>
<evidence type="ECO:0000313" key="2">
    <source>
        <dbReference type="EMBL" id="MBD2723360.1"/>
    </source>
</evidence>
<keyword evidence="3" id="KW-1185">Reference proteome</keyword>
<keyword evidence="1" id="KW-0812">Transmembrane</keyword>
<protein>
    <submittedName>
        <fullName evidence="2">Uncharacterized protein</fullName>
    </submittedName>
</protein>
<gene>
    <name evidence="2" type="ORF">IC234_14615</name>
</gene>
<proteinExistence type="predicted"/>
<reference evidence="2 3" key="1">
    <citation type="submission" date="2020-09" db="EMBL/GenBank/DDBJ databases">
        <authorList>
            <person name="Kim M.K."/>
        </authorList>
    </citation>
    <scope>NUCLEOTIDE SEQUENCE [LARGE SCALE GENOMIC DNA]</scope>
    <source>
        <strain evidence="2 3">BT189</strain>
    </source>
</reference>
<comment type="caution">
    <text evidence="2">The sequence shown here is derived from an EMBL/GenBank/DDBJ whole genome shotgun (WGS) entry which is preliminary data.</text>
</comment>
<keyword evidence="1" id="KW-0472">Membrane</keyword>
<evidence type="ECO:0000313" key="3">
    <source>
        <dbReference type="Proteomes" id="UP000606003"/>
    </source>
</evidence>
<dbReference type="RefSeq" id="WP_190925916.1">
    <property type="nucleotide sequence ID" value="NZ_JACXAC010000004.1"/>
</dbReference>